<dbReference type="InterPro" id="IPR044053">
    <property type="entry name" value="AsaB-like"/>
</dbReference>
<dbReference type="PANTHER" id="PTHR34598">
    <property type="entry name" value="BLL6449 PROTEIN"/>
    <property type="match status" value="1"/>
</dbReference>
<dbReference type="PANTHER" id="PTHR34598:SF3">
    <property type="entry name" value="OXIDOREDUCTASE AN1597"/>
    <property type="match status" value="1"/>
</dbReference>
<name>A0A1T5ELT9_9SPHN</name>
<sequence>MCPSADIQTRSGERSTTARINYLAETDIRPEVWNEDFSRNILPLVPVDVRIADGRTLADPPRLDREGFALLPHETAVAELANNVEASEPYRRALQDMLLAVTGADRVDMAANSVVRRARPPGEADHDSGLPVPFIHCDCSEAGVWYMLEWAYPKAPDRKIARVALFNLWRLLSPGPTDLPLAVCDARSVAPGDVVAGDSRFLTSGISFESGFVRANPDHRWVYFPDMRTDEVLVFKQYDSDRRFALQCPHTAFHDASCPPGPAPRVSIESRAACYWFAD</sequence>
<keyword evidence="2" id="KW-1185">Reference proteome</keyword>
<reference evidence="2" key="1">
    <citation type="submission" date="2017-02" db="EMBL/GenBank/DDBJ databases">
        <authorList>
            <person name="Varghese N."/>
            <person name="Submissions S."/>
        </authorList>
    </citation>
    <scope>NUCLEOTIDE SEQUENCE [LARGE SCALE GENOMIC DNA]</scope>
    <source>
        <strain evidence="2">UM2</strain>
    </source>
</reference>
<dbReference type="STRING" id="439228.SAMN06295920_10775"/>
<dbReference type="AlphaFoldDB" id="A0A1T5ELT9"/>
<gene>
    <name evidence="1" type="ORF">SAMN06295920_10775</name>
</gene>
<dbReference type="NCBIfam" id="NF041278">
    <property type="entry name" value="CmcJ_NvfI_EfuI"/>
    <property type="match status" value="1"/>
</dbReference>
<dbReference type="GO" id="GO:0016491">
    <property type="term" value="F:oxidoreductase activity"/>
    <property type="evidence" value="ECO:0007669"/>
    <property type="project" value="InterPro"/>
</dbReference>
<dbReference type="Proteomes" id="UP000189818">
    <property type="component" value="Unassembled WGS sequence"/>
</dbReference>
<protein>
    <recommendedName>
        <fullName evidence="3">Methyltransferase</fullName>
    </recommendedName>
</protein>
<evidence type="ECO:0008006" key="3">
    <source>
        <dbReference type="Google" id="ProtNLM"/>
    </source>
</evidence>
<organism evidence="1 2">
    <name type="scientific">Rhizorhabdus histidinilytica</name>
    <dbReference type="NCBI Taxonomy" id="439228"/>
    <lineage>
        <taxon>Bacteria</taxon>
        <taxon>Pseudomonadati</taxon>
        <taxon>Pseudomonadota</taxon>
        <taxon>Alphaproteobacteria</taxon>
        <taxon>Sphingomonadales</taxon>
        <taxon>Sphingomonadaceae</taxon>
        <taxon>Rhizorhabdus</taxon>
    </lineage>
</organism>
<dbReference type="OrthoDB" id="5173234at2"/>
<dbReference type="EMBL" id="FUYM01000007">
    <property type="protein sequence ID" value="SKB85022.1"/>
    <property type="molecule type" value="Genomic_DNA"/>
</dbReference>
<accession>A0A1T5ELT9</accession>
<evidence type="ECO:0000313" key="1">
    <source>
        <dbReference type="EMBL" id="SKB85022.1"/>
    </source>
</evidence>
<proteinExistence type="predicted"/>
<dbReference type="RefSeq" id="WP_079649175.1">
    <property type="nucleotide sequence ID" value="NZ_FUYM01000007.1"/>
</dbReference>
<evidence type="ECO:0000313" key="2">
    <source>
        <dbReference type="Proteomes" id="UP000189818"/>
    </source>
</evidence>